<accession>A0A5N6H4K3</accession>
<name>A0A5N6H4K3_ASPFL</name>
<keyword evidence="1" id="KW-0812">Transmembrane</keyword>
<dbReference type="Proteomes" id="UP000325434">
    <property type="component" value="Unassembled WGS sequence"/>
</dbReference>
<reference evidence="2" key="1">
    <citation type="submission" date="2019-04" db="EMBL/GenBank/DDBJ databases">
        <title>Friends and foes A comparative genomics study of 23 Aspergillus species from section Flavi.</title>
        <authorList>
            <consortium name="DOE Joint Genome Institute"/>
            <person name="Kjaerbolling I."/>
            <person name="Vesth T."/>
            <person name="Frisvad J.C."/>
            <person name="Nybo J.L."/>
            <person name="Theobald S."/>
            <person name="Kildgaard S."/>
            <person name="Isbrandt T."/>
            <person name="Kuo A."/>
            <person name="Sato A."/>
            <person name="Lyhne E.K."/>
            <person name="Kogle M.E."/>
            <person name="Wiebenga A."/>
            <person name="Kun R.S."/>
            <person name="Lubbers R.J."/>
            <person name="Makela M.R."/>
            <person name="Barry K."/>
            <person name="Chovatia M."/>
            <person name="Clum A."/>
            <person name="Daum C."/>
            <person name="Haridas S."/>
            <person name="He G."/>
            <person name="LaButti K."/>
            <person name="Lipzen A."/>
            <person name="Mondo S."/>
            <person name="Riley R."/>
            <person name="Salamov A."/>
            <person name="Simmons B.A."/>
            <person name="Magnuson J.K."/>
            <person name="Henrissat B."/>
            <person name="Mortensen U.H."/>
            <person name="Larsen T.O."/>
            <person name="Devries R.P."/>
            <person name="Grigoriev I.V."/>
            <person name="Machida M."/>
            <person name="Baker S.E."/>
            <person name="Andersen M.R."/>
        </authorList>
    </citation>
    <scope>NUCLEOTIDE SEQUENCE [LARGE SCALE GENOMIC DNA]</scope>
    <source>
        <strain evidence="2">CBS 121.62</strain>
    </source>
</reference>
<keyword evidence="1" id="KW-1133">Transmembrane helix</keyword>
<evidence type="ECO:0000256" key="1">
    <source>
        <dbReference type="SAM" id="Phobius"/>
    </source>
</evidence>
<dbReference type="AlphaFoldDB" id="A0A5N6H4K3"/>
<protein>
    <submittedName>
        <fullName evidence="2">Uncharacterized protein</fullName>
    </submittedName>
</protein>
<feature type="transmembrane region" description="Helical" evidence="1">
    <location>
        <begin position="12"/>
        <end position="32"/>
    </location>
</feature>
<keyword evidence="1" id="KW-0472">Membrane</keyword>
<proteinExistence type="predicted"/>
<organism evidence="2">
    <name type="scientific">Aspergillus flavus</name>
    <dbReference type="NCBI Taxonomy" id="5059"/>
    <lineage>
        <taxon>Eukaryota</taxon>
        <taxon>Fungi</taxon>
        <taxon>Dikarya</taxon>
        <taxon>Ascomycota</taxon>
        <taxon>Pezizomycotina</taxon>
        <taxon>Eurotiomycetes</taxon>
        <taxon>Eurotiomycetidae</taxon>
        <taxon>Eurotiales</taxon>
        <taxon>Aspergillaceae</taxon>
        <taxon>Aspergillus</taxon>
        <taxon>Aspergillus subgen. Circumdati</taxon>
    </lineage>
</organism>
<gene>
    <name evidence="2" type="ORF">BDV35DRAFT_143410</name>
</gene>
<dbReference type="EMBL" id="ML734573">
    <property type="protein sequence ID" value="KAB8249218.1"/>
    <property type="molecule type" value="Genomic_DNA"/>
</dbReference>
<sequence>MIDINDIIRGRSVVLTSFYSCILCSVEIWAQVDFGSDSRHLRWALDEVYRAASGA</sequence>
<evidence type="ECO:0000313" key="2">
    <source>
        <dbReference type="EMBL" id="KAB8249218.1"/>
    </source>
</evidence>